<dbReference type="KEGG" id="halc:EY643_19405"/>
<proteinExistence type="predicted"/>
<keyword evidence="1" id="KW-1133">Transmembrane helix</keyword>
<gene>
    <name evidence="2" type="ORF">EY643_19405</name>
</gene>
<dbReference type="AlphaFoldDB" id="A0A5P9NQD7"/>
<evidence type="ECO:0000313" key="3">
    <source>
        <dbReference type="Proteomes" id="UP000326287"/>
    </source>
</evidence>
<keyword evidence="3" id="KW-1185">Reference proteome</keyword>
<keyword evidence="1" id="KW-0472">Membrane</keyword>
<evidence type="ECO:0000313" key="2">
    <source>
        <dbReference type="EMBL" id="QFU77665.1"/>
    </source>
</evidence>
<dbReference type="EMBL" id="CP036422">
    <property type="protein sequence ID" value="QFU77665.1"/>
    <property type="molecule type" value="Genomic_DNA"/>
</dbReference>
<keyword evidence="1" id="KW-0812">Transmembrane</keyword>
<organism evidence="2 3">
    <name type="scientific">Halioglobus maricola</name>
    <dbReference type="NCBI Taxonomy" id="2601894"/>
    <lineage>
        <taxon>Bacteria</taxon>
        <taxon>Pseudomonadati</taxon>
        <taxon>Pseudomonadota</taxon>
        <taxon>Gammaproteobacteria</taxon>
        <taxon>Cellvibrionales</taxon>
        <taxon>Halieaceae</taxon>
        <taxon>Halioglobus</taxon>
    </lineage>
</organism>
<accession>A0A5P9NQD7</accession>
<dbReference type="RefSeq" id="WP_153240812.1">
    <property type="nucleotide sequence ID" value="NZ_CP036422.1"/>
</dbReference>
<evidence type="ECO:0000256" key="1">
    <source>
        <dbReference type="SAM" id="Phobius"/>
    </source>
</evidence>
<feature type="transmembrane region" description="Helical" evidence="1">
    <location>
        <begin position="64"/>
        <end position="84"/>
    </location>
</feature>
<name>A0A5P9NQD7_9GAMM</name>
<dbReference type="OrthoDB" id="5905880at2"/>
<dbReference type="Proteomes" id="UP000326287">
    <property type="component" value="Chromosome"/>
</dbReference>
<reference evidence="2 3" key="1">
    <citation type="submission" date="2019-02" db="EMBL/GenBank/DDBJ databases">
        <authorList>
            <person name="Li S.-H."/>
        </authorList>
    </citation>
    <scope>NUCLEOTIDE SEQUENCE [LARGE SCALE GENOMIC DNA]</scope>
    <source>
        <strain evidence="2 3">IMCC14385</strain>
    </source>
</reference>
<feature type="transmembrane region" description="Helical" evidence="1">
    <location>
        <begin position="90"/>
        <end position="113"/>
    </location>
</feature>
<sequence>MKRHYFVSDNLDQLQLVSTDLQQAGFTTPQIHVLSRNDAGISERRLNDVEAVLKKDVVRGTERGALVGVALASTVLVLAWVTGFSAHYTWVPSIFLAIVLLGFCTWEGGLIGIGKPHADFARFEPALRRGKHVMLVDTDPDQEQILDNIVAHAPGLRPAGTGEATPRAVVRFQDKWARFTEIAP</sequence>
<protein>
    <submittedName>
        <fullName evidence="2">NAD/FAD-utilizing enzyme</fullName>
    </submittedName>
</protein>